<dbReference type="PANTHER" id="PTHR11476">
    <property type="entry name" value="HISTIDYL-TRNA SYNTHETASE"/>
    <property type="match status" value="1"/>
</dbReference>
<dbReference type="PANTHER" id="PTHR11476:SF7">
    <property type="entry name" value="HISTIDINE--TRNA LIGASE"/>
    <property type="match status" value="1"/>
</dbReference>
<dbReference type="Pfam" id="PF13393">
    <property type="entry name" value="tRNA-synt_His"/>
    <property type="match status" value="1"/>
</dbReference>
<organism evidence="3 4">
    <name type="scientific">Lutispora thermophila DSM 19022</name>
    <dbReference type="NCBI Taxonomy" id="1122184"/>
    <lineage>
        <taxon>Bacteria</taxon>
        <taxon>Bacillati</taxon>
        <taxon>Bacillota</taxon>
        <taxon>Clostridia</taxon>
        <taxon>Lutisporales</taxon>
        <taxon>Lutisporaceae</taxon>
        <taxon>Lutispora</taxon>
    </lineage>
</organism>
<name>A0A1M6FGS2_9FIRM</name>
<evidence type="ECO:0000256" key="1">
    <source>
        <dbReference type="PIRSR" id="PIRSR001549-1"/>
    </source>
</evidence>
<protein>
    <submittedName>
        <fullName evidence="3">ATP phosphoribosyltransferase regulatory subunit</fullName>
    </submittedName>
</protein>
<dbReference type="PIRSF" id="PIRSF001549">
    <property type="entry name" value="His-tRNA_synth"/>
    <property type="match status" value="1"/>
</dbReference>
<keyword evidence="4" id="KW-1185">Reference proteome</keyword>
<dbReference type="SUPFAM" id="SSF55681">
    <property type="entry name" value="Class II aaRS and biotin synthetases"/>
    <property type="match status" value="1"/>
</dbReference>
<dbReference type="InterPro" id="IPR041715">
    <property type="entry name" value="HisRS-like_core"/>
</dbReference>
<dbReference type="GO" id="GO:0005737">
    <property type="term" value="C:cytoplasm"/>
    <property type="evidence" value="ECO:0007669"/>
    <property type="project" value="InterPro"/>
</dbReference>
<dbReference type="Proteomes" id="UP000184442">
    <property type="component" value="Unassembled WGS sequence"/>
</dbReference>
<feature type="binding site" evidence="1">
    <location>
        <begin position="74"/>
        <end position="76"/>
    </location>
    <ligand>
        <name>L-histidine</name>
        <dbReference type="ChEBI" id="CHEBI:57595"/>
    </ligand>
</feature>
<reference evidence="3 4" key="1">
    <citation type="submission" date="2016-11" db="EMBL/GenBank/DDBJ databases">
        <authorList>
            <person name="Jaros S."/>
            <person name="Januszkiewicz K."/>
            <person name="Wedrychowicz H."/>
        </authorList>
    </citation>
    <scope>NUCLEOTIDE SEQUENCE [LARGE SCALE GENOMIC DNA]</scope>
    <source>
        <strain evidence="3 4">DSM 19022</strain>
    </source>
</reference>
<dbReference type="EMBL" id="FQZS01000012">
    <property type="protein sequence ID" value="SHI96856.1"/>
    <property type="molecule type" value="Genomic_DNA"/>
</dbReference>
<feature type="domain" description="Class II Histidinyl-tRNA synthetase (HisRS)-like catalytic core" evidence="2">
    <location>
        <begin position="14"/>
        <end position="310"/>
    </location>
</feature>
<keyword evidence="3" id="KW-0328">Glycosyltransferase</keyword>
<feature type="binding site" evidence="1">
    <location>
        <begin position="264"/>
        <end position="265"/>
    </location>
    <ligand>
        <name>L-histidine</name>
        <dbReference type="ChEBI" id="CHEBI:57595"/>
    </ligand>
</feature>
<evidence type="ECO:0000313" key="3">
    <source>
        <dbReference type="EMBL" id="SHI96856.1"/>
    </source>
</evidence>
<dbReference type="GO" id="GO:0016757">
    <property type="term" value="F:glycosyltransferase activity"/>
    <property type="evidence" value="ECO:0007669"/>
    <property type="project" value="UniProtKB-KW"/>
</dbReference>
<dbReference type="GO" id="GO:0140096">
    <property type="term" value="F:catalytic activity, acting on a protein"/>
    <property type="evidence" value="ECO:0007669"/>
    <property type="project" value="UniProtKB-ARBA"/>
</dbReference>
<sequence>MQFLRIEDEIGYLKKRYEIKKKIEDMFLNEGYVQIEPSIFEDFDIFEHVNKWLKKESMVKVIGGSSDVLILRPDITTNIIRNLIPRWQEGFKLKLFYNSSIYRNQEIVNIREVRQMGIEYLGEDSLKADKEVVLLALKILDSFDSRFILEMSNSKYINGLLKEMDIEENHKRHIKDLIYRKNRQELVSYMGILNVPKSIYDTLASITDLQGKIETVEVKAKLYYLNDEMMEALDEIKAISKLIEEKGYKSNVQVDMSLITELDYYDGLIFKGYLPQSYKSIISGGRYDSFTGIFGKEVPAIGFSIDMDELTEINYEEG</sequence>
<dbReference type="STRING" id="1122184.SAMN02745176_01953"/>
<proteinExistence type="predicted"/>
<gene>
    <name evidence="3" type="ORF">SAMN02745176_01953</name>
</gene>
<evidence type="ECO:0000259" key="2">
    <source>
        <dbReference type="Pfam" id="PF13393"/>
    </source>
</evidence>
<dbReference type="RefSeq" id="WP_073026019.1">
    <property type="nucleotide sequence ID" value="NZ_FQZS01000012.1"/>
</dbReference>
<dbReference type="InterPro" id="IPR004516">
    <property type="entry name" value="HisRS/HisZ"/>
</dbReference>
<feature type="binding site" evidence="1">
    <location>
        <position position="119"/>
    </location>
    <ligand>
        <name>L-histidine</name>
        <dbReference type="ChEBI" id="CHEBI:57595"/>
    </ligand>
</feature>
<dbReference type="InterPro" id="IPR045864">
    <property type="entry name" value="aa-tRNA-synth_II/BPL/LPL"/>
</dbReference>
<accession>A0A1M6FGS2</accession>
<keyword evidence="3" id="KW-0808">Transferase</keyword>
<evidence type="ECO:0000313" key="4">
    <source>
        <dbReference type="Proteomes" id="UP000184442"/>
    </source>
</evidence>
<feature type="binding site" evidence="1">
    <location>
        <position position="103"/>
    </location>
    <ligand>
        <name>L-histidine</name>
        <dbReference type="ChEBI" id="CHEBI:57595"/>
    </ligand>
</feature>
<feature type="binding site" evidence="1">
    <location>
        <position position="115"/>
    </location>
    <ligand>
        <name>L-histidine</name>
        <dbReference type="ChEBI" id="CHEBI:57595"/>
    </ligand>
</feature>
<dbReference type="Gene3D" id="3.30.930.10">
    <property type="entry name" value="Bira Bifunctional Protein, Domain 2"/>
    <property type="match status" value="1"/>
</dbReference>
<dbReference type="AlphaFoldDB" id="A0A1M6FGS2"/>
<dbReference type="OrthoDB" id="9800814at2"/>